<dbReference type="InterPro" id="IPR037523">
    <property type="entry name" value="VOC_core"/>
</dbReference>
<name>A0AAE1U7I1_9EUCA</name>
<evidence type="ECO:0000256" key="4">
    <source>
        <dbReference type="ARBA" id="ARBA00023004"/>
    </source>
</evidence>
<evidence type="ECO:0000256" key="1">
    <source>
        <dbReference type="ARBA" id="ARBA00001962"/>
    </source>
</evidence>
<comment type="cofactor">
    <cofactor evidence="1">
        <name>Fe cation</name>
        <dbReference type="ChEBI" id="CHEBI:24875"/>
    </cofactor>
</comment>
<comment type="similarity">
    <text evidence="2">Belongs to the 4HPPD family.</text>
</comment>
<evidence type="ECO:0000256" key="2">
    <source>
        <dbReference type="ARBA" id="ARBA00005877"/>
    </source>
</evidence>
<dbReference type="AlphaFoldDB" id="A0AAE1U7I1"/>
<dbReference type="Gene3D" id="3.10.180.10">
    <property type="entry name" value="2,3-Dihydroxybiphenyl 1,2-Dioxygenase, domain 1"/>
    <property type="match status" value="3"/>
</dbReference>
<dbReference type="PANTHER" id="PTHR11959">
    <property type="entry name" value="4-HYDROXYPHENYLPYRUVATE DIOXYGENASE"/>
    <property type="match status" value="1"/>
</dbReference>
<dbReference type="InterPro" id="IPR005956">
    <property type="entry name" value="4OHPhenylPyrv_dOase"/>
</dbReference>
<gene>
    <name evidence="6" type="ORF">Pmani_015307</name>
</gene>
<dbReference type="Pfam" id="PF00903">
    <property type="entry name" value="Glyoxalase"/>
    <property type="match status" value="1"/>
</dbReference>
<organism evidence="6 7">
    <name type="scientific">Petrolisthes manimaculis</name>
    <dbReference type="NCBI Taxonomy" id="1843537"/>
    <lineage>
        <taxon>Eukaryota</taxon>
        <taxon>Metazoa</taxon>
        <taxon>Ecdysozoa</taxon>
        <taxon>Arthropoda</taxon>
        <taxon>Crustacea</taxon>
        <taxon>Multicrustacea</taxon>
        <taxon>Malacostraca</taxon>
        <taxon>Eumalacostraca</taxon>
        <taxon>Eucarida</taxon>
        <taxon>Decapoda</taxon>
        <taxon>Pleocyemata</taxon>
        <taxon>Anomura</taxon>
        <taxon>Galatheoidea</taxon>
        <taxon>Porcellanidae</taxon>
        <taxon>Petrolisthes</taxon>
    </lineage>
</organism>
<keyword evidence="4" id="KW-0408">Iron</keyword>
<feature type="domain" description="VOC" evidence="5">
    <location>
        <begin position="350"/>
        <end position="510"/>
    </location>
</feature>
<reference evidence="6" key="1">
    <citation type="submission" date="2023-11" db="EMBL/GenBank/DDBJ databases">
        <title>Genome assemblies of two species of porcelain crab, Petrolisthes cinctipes and Petrolisthes manimaculis (Anomura: Porcellanidae).</title>
        <authorList>
            <person name="Angst P."/>
        </authorList>
    </citation>
    <scope>NUCLEOTIDE SEQUENCE</scope>
    <source>
        <strain evidence="6">PB745_02</strain>
        <tissue evidence="6">Gill</tissue>
    </source>
</reference>
<keyword evidence="3" id="KW-0677">Repeat</keyword>
<evidence type="ECO:0000313" key="6">
    <source>
        <dbReference type="EMBL" id="KAK4313353.1"/>
    </source>
</evidence>
<accession>A0AAE1U7I1</accession>
<keyword evidence="7" id="KW-1185">Reference proteome</keyword>
<evidence type="ECO:0000313" key="7">
    <source>
        <dbReference type="Proteomes" id="UP001292094"/>
    </source>
</evidence>
<proteinExistence type="inferred from homology"/>
<evidence type="ECO:0000256" key="3">
    <source>
        <dbReference type="ARBA" id="ARBA00022737"/>
    </source>
</evidence>
<dbReference type="GO" id="GO:0003868">
    <property type="term" value="F:4-hydroxyphenylpyruvate dioxygenase activity"/>
    <property type="evidence" value="ECO:0007669"/>
    <property type="project" value="InterPro"/>
</dbReference>
<dbReference type="InterPro" id="IPR004360">
    <property type="entry name" value="Glyas_Fos-R_dOase_dom"/>
</dbReference>
<protein>
    <recommendedName>
        <fullName evidence="5">VOC domain-containing protein</fullName>
    </recommendedName>
</protein>
<sequence>MSCSVLHHIEVCVRDETSLFRRLTQGFGFRPFAFRHTKLSSRWALRSGDSIFVITKRHTGSDISDRGIQDTGLSHCTEASRSNILNSESSLPNTNITDGLKFRDKKSSNHKENGSACPKSAIKTLINGNAVVNGSEKAIIRNANKLENQREENNEMINEYANPLTECTVHSNNNEMFDVVKEEQHEHWTIFCCRKDDSHSIDSVFNLALVVKDVDKVTAKVRSLGGTVIREPDSILDEVGSVRYSIVASSCGNVVHTLIDKRQYRGEFLPGYNNNWTEREKMGDTSDNLQQRVNVKTGEMDHHCVNDNISNDSNSLTQERILNSEQNENMLQDLVYDEALWPEGSPITTFIDHVACVCEIGQSKEMMKWYEECFGMKRFITNREESEAEGLVLGGDIGIRLKALEYWQCAEVGLTASSPSLTDDASLKLVLAEALPGVDESQVNTFLRGHGGPGIQHIALHTPTMTATVNHMTKCGVQFRRPPPVYYQEGIKLEEIQETGHGGEVEEFKNLGILLDTEADIFTATEASQKSMTRYIMQVFTTPIFTEDTFFMEIIHRCGASGFGAGNITALAKSIILHKQQLENAKKLSCN</sequence>
<evidence type="ECO:0000259" key="5">
    <source>
        <dbReference type="PROSITE" id="PS51819"/>
    </source>
</evidence>
<dbReference type="Proteomes" id="UP001292094">
    <property type="component" value="Unassembled WGS sequence"/>
</dbReference>
<dbReference type="EMBL" id="JAWZYT010001326">
    <property type="protein sequence ID" value="KAK4313353.1"/>
    <property type="molecule type" value="Genomic_DNA"/>
</dbReference>
<dbReference type="PROSITE" id="PS51819">
    <property type="entry name" value="VOC"/>
    <property type="match status" value="1"/>
</dbReference>
<comment type="caution">
    <text evidence="6">The sequence shown here is derived from an EMBL/GenBank/DDBJ whole genome shotgun (WGS) entry which is preliminary data.</text>
</comment>
<dbReference type="SUPFAM" id="SSF54593">
    <property type="entry name" value="Glyoxalase/Bleomycin resistance protein/Dihydroxybiphenyl dioxygenase"/>
    <property type="match status" value="2"/>
</dbReference>
<dbReference type="GO" id="GO:0009072">
    <property type="term" value="P:aromatic amino acid metabolic process"/>
    <property type="evidence" value="ECO:0007669"/>
    <property type="project" value="InterPro"/>
</dbReference>
<dbReference type="PANTHER" id="PTHR11959:SF10">
    <property type="entry name" value="4-HYDROXYPHENYLPYRUVATE DIOXYGENASE-LIKE PROTEIN"/>
    <property type="match status" value="1"/>
</dbReference>
<dbReference type="InterPro" id="IPR029068">
    <property type="entry name" value="Glyas_Bleomycin-R_OHBP_Dase"/>
</dbReference>